<organism evidence="3 4">
    <name type="scientific">Acetobacter fallax</name>
    <dbReference type="NCBI Taxonomy" id="1737473"/>
    <lineage>
        <taxon>Bacteria</taxon>
        <taxon>Pseudomonadati</taxon>
        <taxon>Pseudomonadota</taxon>
        <taxon>Alphaproteobacteria</taxon>
        <taxon>Acetobacterales</taxon>
        <taxon>Acetobacteraceae</taxon>
        <taxon>Acetobacter</taxon>
    </lineage>
</organism>
<name>A0ABX0KDN2_9PROT</name>
<feature type="domain" description="YgjP-like metallopeptidase" evidence="2">
    <location>
        <begin position="39"/>
        <end position="235"/>
    </location>
</feature>
<accession>A0ABX0KDN2</accession>
<dbReference type="InterPro" id="IPR002725">
    <property type="entry name" value="YgjP-like_metallopeptidase"/>
</dbReference>
<feature type="compositionally biased region" description="Polar residues" evidence="1">
    <location>
        <begin position="1"/>
        <end position="12"/>
    </location>
</feature>
<dbReference type="InterPro" id="IPR053136">
    <property type="entry name" value="UTP_pyrophosphatase-like"/>
</dbReference>
<dbReference type="CDD" id="cd07344">
    <property type="entry name" value="M48_yhfN_like"/>
    <property type="match status" value="1"/>
</dbReference>
<dbReference type="RefSeq" id="WP_173577109.1">
    <property type="nucleotide sequence ID" value="NZ_WOSW01000012.1"/>
</dbReference>
<evidence type="ECO:0000259" key="2">
    <source>
        <dbReference type="Pfam" id="PF01863"/>
    </source>
</evidence>
<comment type="caution">
    <text evidence="3">The sequence shown here is derived from an EMBL/GenBank/DDBJ whole genome shotgun (WGS) entry which is preliminary data.</text>
</comment>
<evidence type="ECO:0000256" key="1">
    <source>
        <dbReference type="SAM" id="MobiDB-lite"/>
    </source>
</evidence>
<reference evidence="3 4" key="1">
    <citation type="journal article" date="2020" name="Int. J. Syst. Evol. Microbiol.">
        <title>Novel acetic acid bacteria from cider fermentations: Acetobacter conturbans sp. nov. and Acetobacter fallax sp. nov.</title>
        <authorList>
            <person name="Sombolestani A.S."/>
            <person name="Cleenwerck I."/>
            <person name="Cnockaert M."/>
            <person name="Borremans W."/>
            <person name="Wieme A.D."/>
            <person name="De Vuyst L."/>
            <person name="Vandamme P."/>
        </authorList>
    </citation>
    <scope>NUCLEOTIDE SEQUENCE [LARGE SCALE GENOMIC DNA]</scope>
    <source>
        <strain evidence="3 4">LMG 1637</strain>
    </source>
</reference>
<evidence type="ECO:0000313" key="4">
    <source>
        <dbReference type="Proteomes" id="UP000615326"/>
    </source>
</evidence>
<sequence>MIPPSGSSSVRPAQSLPCSIAMPDGPVPVEWRRSTRARRVSLRVSPRTRGVIVTLPASATTEAGLRLLRTHTGWIEKQLQRRAHTPRFEAGGRVPIDGADHVICHTPHGTGGAWLEQSEIHVSGDAAFIPRRVTDFLRRLATRKLADRMTALGARTGLMPAQVAIRDTTSRWGSCTARGRVMLSWRLVMTPVFVQDYVILHELAHLRHLNHSAAFWALVDLLTPRRHEAERWLKLHGAALLHAGAGHSVD</sequence>
<keyword evidence="4" id="KW-1185">Reference proteome</keyword>
<protein>
    <submittedName>
        <fullName evidence="3">DUF45 domain-containing protein</fullName>
    </submittedName>
</protein>
<dbReference type="PANTHER" id="PTHR30399">
    <property type="entry name" value="UNCHARACTERIZED PROTEIN YGJP"/>
    <property type="match status" value="1"/>
</dbReference>
<evidence type="ECO:0000313" key="3">
    <source>
        <dbReference type="EMBL" id="NHO32580.1"/>
    </source>
</evidence>
<dbReference type="Proteomes" id="UP000615326">
    <property type="component" value="Unassembled WGS sequence"/>
</dbReference>
<dbReference type="PANTHER" id="PTHR30399:SF1">
    <property type="entry name" value="UTP PYROPHOSPHATASE"/>
    <property type="match status" value="1"/>
</dbReference>
<dbReference type="Gene3D" id="3.30.2010.10">
    <property type="entry name" value="Metalloproteases ('zincins'), catalytic domain"/>
    <property type="match status" value="1"/>
</dbReference>
<dbReference type="Pfam" id="PF01863">
    <property type="entry name" value="YgjP-like"/>
    <property type="match status" value="1"/>
</dbReference>
<dbReference type="EMBL" id="WOSW01000012">
    <property type="protein sequence ID" value="NHO32580.1"/>
    <property type="molecule type" value="Genomic_DNA"/>
</dbReference>
<feature type="region of interest" description="Disordered" evidence="1">
    <location>
        <begin position="1"/>
        <end position="21"/>
    </location>
</feature>
<proteinExistence type="predicted"/>
<gene>
    <name evidence="3" type="ORF">GOB84_08400</name>
</gene>